<evidence type="ECO:0000256" key="3">
    <source>
        <dbReference type="ARBA" id="ARBA00022840"/>
    </source>
</evidence>
<dbReference type="EMBL" id="MWDQ01000025">
    <property type="protein sequence ID" value="OQB75006.1"/>
    <property type="molecule type" value="Genomic_DNA"/>
</dbReference>
<reference evidence="5" key="1">
    <citation type="submission" date="2017-02" db="EMBL/GenBank/DDBJ databases">
        <title>Delving into the versatile metabolic prowess of the omnipresent phylum Bacteroidetes.</title>
        <authorList>
            <person name="Nobu M.K."/>
            <person name="Mei R."/>
            <person name="Narihiro T."/>
            <person name="Kuroda K."/>
            <person name="Liu W.-T."/>
        </authorList>
    </citation>
    <scope>NUCLEOTIDE SEQUENCE</scope>
    <source>
        <strain evidence="5">ADurb.Bin131</strain>
    </source>
</reference>
<dbReference type="PANTHER" id="PTHR30258:SF2">
    <property type="entry name" value="COMG OPERON PROTEIN 1"/>
    <property type="match status" value="1"/>
</dbReference>
<dbReference type="PANTHER" id="PTHR30258">
    <property type="entry name" value="TYPE II SECRETION SYSTEM PROTEIN GSPE-RELATED"/>
    <property type="match status" value="1"/>
</dbReference>
<dbReference type="AlphaFoldDB" id="A0A1V6CDR9"/>
<evidence type="ECO:0000313" key="5">
    <source>
        <dbReference type="EMBL" id="OQB75006.1"/>
    </source>
</evidence>
<dbReference type="InterPro" id="IPR001482">
    <property type="entry name" value="T2SS/T4SS_dom"/>
</dbReference>
<dbReference type="GO" id="GO:0005524">
    <property type="term" value="F:ATP binding"/>
    <property type="evidence" value="ECO:0007669"/>
    <property type="project" value="UniProtKB-KW"/>
</dbReference>
<comment type="caution">
    <text evidence="5">The sequence shown here is derived from an EMBL/GenBank/DDBJ whole genome shotgun (WGS) entry which is preliminary data.</text>
</comment>
<evidence type="ECO:0000256" key="1">
    <source>
        <dbReference type="ARBA" id="ARBA00006611"/>
    </source>
</evidence>
<dbReference type="Gene3D" id="3.40.50.300">
    <property type="entry name" value="P-loop containing nucleotide triphosphate hydrolases"/>
    <property type="match status" value="1"/>
</dbReference>
<dbReference type="CDD" id="cd01129">
    <property type="entry name" value="PulE-GspE-like"/>
    <property type="match status" value="1"/>
</dbReference>
<protein>
    <submittedName>
        <fullName evidence="5">Type II secretion system protein E</fullName>
    </submittedName>
</protein>
<dbReference type="SUPFAM" id="SSF52540">
    <property type="entry name" value="P-loop containing nucleoside triphosphate hydrolases"/>
    <property type="match status" value="1"/>
</dbReference>
<dbReference type="InterPro" id="IPR027417">
    <property type="entry name" value="P-loop_NTPase"/>
</dbReference>
<sequence length="425" mass="48023">MLMRKKKLSEKTQRKTDYLERAYTPDELQREKDILLSDKTNGIESVVDLLISQAVVRQASDIHFEPHINEVSVKYRIDGMMYPVADLPVSLKEGLLMRIKVLSHLIVYRRDIPQDGSIHISGQPIELRVTTFPTIYGEKAVIRILDSRNIRFKLEQLGFSQDISNTLENLILKPQGVLLLTGPANSGKTTTLYACIQKILEKRPLCNIITLEDPVEYTFGNISQTHVNSNASFTYADALRSILRQDPEVILVGEIRDEETARMVMEAGLTGHLVLTTIHSGSAVSVFVRLLEMNIEPFLLSSAISGVINQRLVRKVCQSCAVEYLPSHDILSRLKLSDNSWVFKKGKGCNNCLYQGYSGRTVISEMVLMDDRLRQFILKKPSISQLKNLLQELNNRTLVDDGLEKVKQGITTPEEIDRVILVSQT</sequence>
<comment type="similarity">
    <text evidence="1">Belongs to the GSP E family.</text>
</comment>
<name>A0A1V6CDR9_UNCT6</name>
<dbReference type="GO" id="GO:0005886">
    <property type="term" value="C:plasma membrane"/>
    <property type="evidence" value="ECO:0007669"/>
    <property type="project" value="TreeGrafter"/>
</dbReference>
<gene>
    <name evidence="5" type="primary">epsE_2</name>
    <name evidence="5" type="ORF">BWX89_00238</name>
</gene>
<dbReference type="Gene3D" id="3.30.450.90">
    <property type="match status" value="1"/>
</dbReference>
<evidence type="ECO:0000256" key="2">
    <source>
        <dbReference type="ARBA" id="ARBA00022741"/>
    </source>
</evidence>
<dbReference type="Proteomes" id="UP000485562">
    <property type="component" value="Unassembled WGS sequence"/>
</dbReference>
<dbReference type="Pfam" id="PF00437">
    <property type="entry name" value="T2SSE"/>
    <property type="match status" value="1"/>
</dbReference>
<accession>A0A1V6CDR9</accession>
<evidence type="ECO:0000259" key="4">
    <source>
        <dbReference type="Pfam" id="PF00437"/>
    </source>
</evidence>
<organism evidence="5">
    <name type="scientific">candidate division TA06 bacterium ADurb.Bin131</name>
    <dbReference type="NCBI Taxonomy" id="1852827"/>
    <lineage>
        <taxon>Bacteria</taxon>
        <taxon>Bacteria division TA06</taxon>
    </lineage>
</organism>
<feature type="domain" description="Bacterial type II secretion system protein E" evidence="4">
    <location>
        <begin position="40"/>
        <end position="418"/>
    </location>
</feature>
<dbReference type="GO" id="GO:0016887">
    <property type="term" value="F:ATP hydrolysis activity"/>
    <property type="evidence" value="ECO:0007669"/>
    <property type="project" value="TreeGrafter"/>
</dbReference>
<keyword evidence="3" id="KW-0067">ATP-binding</keyword>
<keyword evidence="2" id="KW-0547">Nucleotide-binding</keyword>
<proteinExistence type="inferred from homology"/>